<accession>A0A8S5PZL8</accession>
<sequence>MKNSLGSHEVDSEWTVEVFFKIMDFSFFGISLKNEL</sequence>
<dbReference type="EMBL" id="BK015544">
    <property type="protein sequence ID" value="DAE12176.1"/>
    <property type="molecule type" value="Genomic_DNA"/>
</dbReference>
<proteinExistence type="predicted"/>
<name>A0A8S5PZL8_9CAUD</name>
<evidence type="ECO:0000313" key="1">
    <source>
        <dbReference type="EMBL" id="DAE12176.1"/>
    </source>
</evidence>
<organism evidence="1">
    <name type="scientific">Siphoviridae sp. ctMOb8</name>
    <dbReference type="NCBI Taxonomy" id="2825460"/>
    <lineage>
        <taxon>Viruses</taxon>
        <taxon>Duplodnaviria</taxon>
        <taxon>Heunggongvirae</taxon>
        <taxon>Uroviricota</taxon>
        <taxon>Caudoviricetes</taxon>
    </lineage>
</organism>
<protein>
    <submittedName>
        <fullName evidence="1">Uncharacterized protein</fullName>
    </submittedName>
</protein>
<reference evidence="1" key="1">
    <citation type="journal article" date="2021" name="Proc. Natl. Acad. Sci. U.S.A.">
        <title>A Catalog of Tens of Thousands of Viruses from Human Metagenomes Reveals Hidden Associations with Chronic Diseases.</title>
        <authorList>
            <person name="Tisza M.J."/>
            <person name="Buck C.B."/>
        </authorList>
    </citation>
    <scope>NUCLEOTIDE SEQUENCE</scope>
    <source>
        <strain evidence="1">CtMOb8</strain>
    </source>
</reference>